<sequence>MSRLNKNKNTSTQNNVSNNLNGLNIISEIPLQDIDDEIKDKIWKGELLSEEARNILDHVTSKIKNEQLEAILKSLRSISIPEFDPEPFEQVDSNQEEEERKKKLKLLKQQQQKQKKKGGRKKKGASKKKIIESDDDEDVDQDEDEEEKEDEIEKEDQQQQQQLKNEIKYYRNGKEEINNDFKEFLQNNQISSEHLIVFLYWIINTTSVKNQEQRFNAASIYVRMITLERKLFHPFAFRSVMKLLYVKSPNTLVISENKSGKSKGKGKEKDGDTEMEEDEQEETGTADENDEMEEDEQEEDGGSKSKTQNNEKIWFKKCGLLLQDLSWSFYRFDFSNHNEPLCNAIESITQLARTQNFKKPKAKGKRTAASDSNEIEVIKLAFEALSVLVEENRHAPLPVVLSILLKEFLPTLSMNPGTNIPPQVPKSLIFDRDLVLEFIFSKLIPNRNTHDHIYILIQHICMKVLDRSEYKTQTVTSVSKLLTHLYSHQRFMDNFFITYSKNVKSHFRSFSVEVSLALLHNFKIFKDIFGDTLKEDLLIQQLLGILVDRSSDKVSVVRSKALICLSTLLEDSEDQSEDSEIIKLIKNHLNKVFILDHNGNNTQIDSDDENDNVRNSNKKKPSLLSFLSKRSQDEKAQVRKSALQVLDVICSQSGATKPILNILLKSSQDSSPLVRKQVIITLSKLLLTFPKDLVLVDTWRKAVIPLITDREQTIVDKSLDSINEILFNSILNPQSNEFIWVLLHDISVEMKPYLHKICNLMSSKKLITPQIIKSIQSIIKSSKEDNIIGGWTLFSEIAYCCPEKLDQHLIIGAWNKYKDSVNEKGLSDSKHEDRVTLLSCILLVIETICPLLSIENSKLLFNEIYAKIKQFAYEPIITQLLLNILVKLTHKTFKDNKSQFQTAIAEWTKKILQICDERLSLYALPNINIKGSSLDEKQEEEQVDNEEKLGLYLFTIGEIIQIPQAKIPTRLKTVVQALIAPKLTTISNNNDFSDLMVTEDDRTIPVSIRAHAFITLGKLCLGDDRLAKKCIATFAKELEISDSPIIRNNVMVVMCDLCIRYTQLVDNYIPNIAMCLRDPSEMVRRQTLVLLTRLLQEDYVKWKGSLFFRFVEALVDPSPIVKQFANYCLMNVLQVKYGSNGGAASATSSASNTSTANSNHHGNVFFTHFLESIFVLNNCKAHPNYNQISANPTFSLSLGGAKNNNGEAFQLSGSDNFSKRMQIYSTFLNNMRDEHKFQLMSRLCHEILSEISEERFNLEDCNGVIHDTLSILACKEIKLALHQSKSTEEDDLTPKEVAEEAAKSKLLTNIFKKNVIENIVPIVIELKHLLEKKRSKHLKLVMVYLKELLKDYKKEMTEYLSNNRQLEKEIEFDMRNLNNQNRKPQFQSPSKLPVRTPAKRLSIIPNQNSPSVNNTNLQTPAKIDKTNFAVPPSRVKLPGSAVRTPISKPFAQGLRLSFTPSKTPLTGQSSLTSQFLNESNNMNSGGSANKIPMNSLFNQPQTPKSILKPSMRHSIGGIPLSSLSSSAISPSPYKSNNNNNNNSNNTTPPSTTPIKMAPLGKNIVLPNIETTPSKWNIKSDIIDEKSSDKIIDSDNEEEDKENIEENITIKSKRGRPSRKQNLIDNDDETPKEEEPSKVSKSRGRISKKQNIENSDSEQKEEEQEEETPKVSKSRGKSSKSTVNKSNTTPASTSTSRSTRNRKPIFNLEPIENNNSNDDENSDFDEKIKQSKKRTKTSNVNTGTTTTTRGRKKNK</sequence>
<dbReference type="OMA" id="CIATFAK"/>
<feature type="compositionally biased region" description="Acidic residues" evidence="8">
    <location>
        <begin position="1654"/>
        <end position="1665"/>
    </location>
</feature>
<dbReference type="GO" id="GO:0000779">
    <property type="term" value="C:condensed chromosome, centromeric region"/>
    <property type="evidence" value="ECO:0000318"/>
    <property type="project" value="GO_Central"/>
</dbReference>
<feature type="compositionally biased region" description="Acidic residues" evidence="8">
    <location>
        <begin position="273"/>
        <end position="300"/>
    </location>
</feature>
<feature type="compositionally biased region" description="Acidic residues" evidence="8">
    <location>
        <begin position="133"/>
        <end position="154"/>
    </location>
</feature>
<evidence type="ECO:0000256" key="6">
    <source>
        <dbReference type="ARBA" id="ARBA00023306"/>
    </source>
</evidence>
<dbReference type="FunCoup" id="F0Z8T7">
    <property type="interactions" value="13"/>
</dbReference>
<gene>
    <name evidence="10" type="ORF">DICPUDRAFT_147562</name>
</gene>
<feature type="domain" description="Condensin complex subunit 1 C-terminal" evidence="9">
    <location>
        <begin position="1045"/>
        <end position="1156"/>
    </location>
</feature>
<evidence type="ECO:0000256" key="7">
    <source>
        <dbReference type="SAM" id="Coils"/>
    </source>
</evidence>
<feature type="compositionally biased region" description="Polar residues" evidence="8">
    <location>
        <begin position="1495"/>
        <end position="1504"/>
    </location>
</feature>
<evidence type="ECO:0000256" key="3">
    <source>
        <dbReference type="ARBA" id="ARBA00022776"/>
    </source>
</evidence>
<feature type="region of interest" description="Disordered" evidence="8">
    <location>
        <begin position="256"/>
        <end position="307"/>
    </location>
</feature>
<evidence type="ECO:0000259" key="9">
    <source>
        <dbReference type="Pfam" id="PF12717"/>
    </source>
</evidence>
<dbReference type="GO" id="GO:0051301">
    <property type="term" value="P:cell division"/>
    <property type="evidence" value="ECO:0007669"/>
    <property type="project" value="UniProtKB-KW"/>
</dbReference>
<dbReference type="InterPro" id="IPR016024">
    <property type="entry name" value="ARM-type_fold"/>
</dbReference>
<keyword evidence="7" id="KW-0175">Coiled coil</keyword>
<dbReference type="GO" id="GO:0010032">
    <property type="term" value="P:meiotic chromosome condensation"/>
    <property type="evidence" value="ECO:0000318"/>
    <property type="project" value="GO_Central"/>
</dbReference>
<evidence type="ECO:0000256" key="4">
    <source>
        <dbReference type="ARBA" id="ARBA00023067"/>
    </source>
</evidence>
<feature type="region of interest" description="Disordered" evidence="8">
    <location>
        <begin position="84"/>
        <end position="162"/>
    </location>
</feature>
<dbReference type="VEuPathDB" id="AmoebaDB:DICPUDRAFT_147562"/>
<feature type="compositionally biased region" description="Polar residues" evidence="8">
    <location>
        <begin position="1476"/>
        <end position="1487"/>
    </location>
</feature>
<dbReference type="Gene3D" id="1.25.10.10">
    <property type="entry name" value="Leucine-rich Repeat Variant"/>
    <property type="match status" value="2"/>
</dbReference>
<feature type="compositionally biased region" description="Low complexity" evidence="8">
    <location>
        <begin position="1736"/>
        <end position="1747"/>
    </location>
</feature>
<dbReference type="GO" id="GO:0007076">
    <property type="term" value="P:mitotic chromosome condensation"/>
    <property type="evidence" value="ECO:0000318"/>
    <property type="project" value="GO_Central"/>
</dbReference>
<keyword evidence="11" id="KW-1185">Reference proteome</keyword>
<dbReference type="Proteomes" id="UP000001064">
    <property type="component" value="Unassembled WGS sequence"/>
</dbReference>
<dbReference type="PANTHER" id="PTHR14222">
    <property type="entry name" value="CONDENSIN"/>
    <property type="match status" value="1"/>
</dbReference>
<evidence type="ECO:0000313" key="11">
    <source>
        <dbReference type="Proteomes" id="UP000001064"/>
    </source>
</evidence>
<comment type="subcellular location">
    <subcellularLocation>
        <location evidence="1">Nucleus</location>
    </subcellularLocation>
</comment>
<dbReference type="eggNOG" id="KOG0413">
    <property type="taxonomic scope" value="Eukaryota"/>
</dbReference>
<evidence type="ECO:0000256" key="2">
    <source>
        <dbReference type="ARBA" id="ARBA00022618"/>
    </source>
</evidence>
<evidence type="ECO:0000313" key="10">
    <source>
        <dbReference type="EMBL" id="EGC39631.1"/>
    </source>
</evidence>
<keyword evidence="6" id="KW-0131">Cell cycle</keyword>
<dbReference type="SUPFAM" id="SSF48371">
    <property type="entry name" value="ARM repeat"/>
    <property type="match status" value="1"/>
</dbReference>
<name>F0Z8T7_DICPU</name>
<reference evidence="11" key="1">
    <citation type="journal article" date="2011" name="Genome Biol.">
        <title>Comparative genomics of the social amoebae Dictyostelium discoideum and Dictyostelium purpureum.</title>
        <authorList>
            <consortium name="US DOE Joint Genome Institute (JGI-PGF)"/>
            <person name="Sucgang R."/>
            <person name="Kuo A."/>
            <person name="Tian X."/>
            <person name="Salerno W."/>
            <person name="Parikh A."/>
            <person name="Feasley C.L."/>
            <person name="Dalin E."/>
            <person name="Tu H."/>
            <person name="Huang E."/>
            <person name="Barry K."/>
            <person name="Lindquist E."/>
            <person name="Shapiro H."/>
            <person name="Bruce D."/>
            <person name="Schmutz J."/>
            <person name="Salamov A."/>
            <person name="Fey P."/>
            <person name="Gaudet P."/>
            <person name="Anjard C."/>
            <person name="Babu M.M."/>
            <person name="Basu S."/>
            <person name="Bushmanova Y."/>
            <person name="van der Wel H."/>
            <person name="Katoh-Kurasawa M."/>
            <person name="Dinh C."/>
            <person name="Coutinho P.M."/>
            <person name="Saito T."/>
            <person name="Elias M."/>
            <person name="Schaap P."/>
            <person name="Kay R.R."/>
            <person name="Henrissat B."/>
            <person name="Eichinger L."/>
            <person name="Rivero F."/>
            <person name="Putnam N.H."/>
            <person name="West C.M."/>
            <person name="Loomis W.F."/>
            <person name="Chisholm R.L."/>
            <person name="Shaulsky G."/>
            <person name="Strassmann J.E."/>
            <person name="Queller D.C."/>
            <person name="Kuspa A."/>
            <person name="Grigoriev I.V."/>
        </authorList>
    </citation>
    <scope>NUCLEOTIDE SEQUENCE [LARGE SCALE GENOMIC DNA]</scope>
    <source>
        <strain evidence="11">QSDP1</strain>
    </source>
</reference>
<dbReference type="STRING" id="5786.F0Z8T7"/>
<feature type="compositionally biased region" description="Low complexity" evidence="8">
    <location>
        <begin position="1678"/>
        <end position="1697"/>
    </location>
</feature>
<protein>
    <recommendedName>
        <fullName evidence="9">Condensin complex subunit 1 C-terminal domain-containing protein</fullName>
    </recommendedName>
</protein>
<dbReference type="RefSeq" id="XP_003283852.1">
    <property type="nucleotide sequence ID" value="XM_003283804.1"/>
</dbReference>
<feature type="compositionally biased region" description="Basic residues" evidence="8">
    <location>
        <begin position="113"/>
        <end position="128"/>
    </location>
</feature>
<feature type="region of interest" description="Disordered" evidence="8">
    <location>
        <begin position="1476"/>
        <end position="1513"/>
    </location>
</feature>
<organism evidence="10 11">
    <name type="scientific">Dictyostelium purpureum</name>
    <name type="common">Slime mold</name>
    <dbReference type="NCBI Taxonomy" id="5786"/>
    <lineage>
        <taxon>Eukaryota</taxon>
        <taxon>Amoebozoa</taxon>
        <taxon>Evosea</taxon>
        <taxon>Eumycetozoa</taxon>
        <taxon>Dictyostelia</taxon>
        <taxon>Dictyosteliales</taxon>
        <taxon>Dictyosteliaceae</taxon>
        <taxon>Dictyostelium</taxon>
    </lineage>
</organism>
<dbReference type="OrthoDB" id="10263978at2759"/>
<proteinExistence type="predicted"/>
<dbReference type="GeneID" id="10509756"/>
<dbReference type="GO" id="GO:0005634">
    <property type="term" value="C:nucleus"/>
    <property type="evidence" value="ECO:0007669"/>
    <property type="project" value="UniProtKB-SubCell"/>
</dbReference>
<evidence type="ECO:0000256" key="5">
    <source>
        <dbReference type="ARBA" id="ARBA00023242"/>
    </source>
</evidence>
<feature type="compositionally biased region" description="Acidic residues" evidence="8">
    <location>
        <begin position="1593"/>
        <end position="1604"/>
    </location>
</feature>
<dbReference type="KEGG" id="dpp:DICPUDRAFT_147562"/>
<feature type="compositionally biased region" description="Acidic residues" evidence="8">
    <location>
        <begin position="84"/>
        <end position="97"/>
    </location>
</feature>
<feature type="region of interest" description="Disordered" evidence="8">
    <location>
        <begin position="1529"/>
        <end position="1557"/>
    </location>
</feature>
<keyword evidence="2" id="KW-0132">Cell division</keyword>
<dbReference type="EMBL" id="GL870954">
    <property type="protein sequence ID" value="EGC39631.1"/>
    <property type="molecule type" value="Genomic_DNA"/>
</dbReference>
<dbReference type="GO" id="GO:0000796">
    <property type="term" value="C:condensin complex"/>
    <property type="evidence" value="ECO:0000318"/>
    <property type="project" value="GO_Central"/>
</dbReference>
<dbReference type="GO" id="GO:0042393">
    <property type="term" value="F:histone binding"/>
    <property type="evidence" value="ECO:0000318"/>
    <property type="project" value="GO_Central"/>
</dbReference>
<keyword evidence="5" id="KW-0539">Nucleus</keyword>
<dbReference type="PANTHER" id="PTHR14222:SF1">
    <property type="entry name" value="CONDENSIN-2 COMPLEX SUBUNIT D3"/>
    <property type="match status" value="1"/>
</dbReference>
<dbReference type="Pfam" id="PF12717">
    <property type="entry name" value="Cnd1"/>
    <property type="match status" value="1"/>
</dbReference>
<feature type="compositionally biased region" description="Low complexity" evidence="8">
    <location>
        <begin position="1529"/>
        <end position="1553"/>
    </location>
</feature>
<dbReference type="InterPro" id="IPR011989">
    <property type="entry name" value="ARM-like"/>
</dbReference>
<keyword evidence="4" id="KW-0226">DNA condensation</keyword>
<accession>F0Z8T7</accession>
<dbReference type="InParanoid" id="F0Z8T7"/>
<dbReference type="InterPro" id="IPR032682">
    <property type="entry name" value="Cnd1_C"/>
</dbReference>
<evidence type="ECO:0000256" key="8">
    <source>
        <dbReference type="SAM" id="MobiDB-lite"/>
    </source>
</evidence>
<keyword evidence="3" id="KW-0498">Mitosis</keyword>
<dbReference type="InterPro" id="IPR026003">
    <property type="entry name" value="Cohesin_HEAT"/>
</dbReference>
<feature type="region of interest" description="Disordered" evidence="8">
    <location>
        <begin position="1588"/>
        <end position="1754"/>
    </location>
</feature>
<dbReference type="Pfam" id="PF12765">
    <property type="entry name" value="Cohesin_HEAT"/>
    <property type="match status" value="1"/>
</dbReference>
<evidence type="ECO:0000256" key="1">
    <source>
        <dbReference type="ARBA" id="ARBA00004123"/>
    </source>
</evidence>
<feature type="coiled-coil region" evidence="7">
    <location>
        <begin position="1349"/>
        <end position="1383"/>
    </location>
</feature>
<dbReference type="InterPro" id="IPR026971">
    <property type="entry name" value="CND1/NCAPD3"/>
</dbReference>